<evidence type="ECO:0000313" key="1">
    <source>
        <dbReference type="EMBL" id="KEQ01145.1"/>
    </source>
</evidence>
<dbReference type="EMBL" id="AVQL01000435">
    <property type="protein sequence ID" value="KEQ01145.1"/>
    <property type="molecule type" value="Genomic_DNA"/>
</dbReference>
<organism evidence="1 2">
    <name type="scientific">Snodgrassella alvi SCGC AB-598-J21</name>
    <dbReference type="NCBI Taxonomy" id="1385367"/>
    <lineage>
        <taxon>Bacteria</taxon>
        <taxon>Pseudomonadati</taxon>
        <taxon>Pseudomonadota</taxon>
        <taxon>Betaproteobacteria</taxon>
        <taxon>Neisseriales</taxon>
        <taxon>Neisseriaceae</taxon>
        <taxon>Snodgrassella</taxon>
    </lineage>
</organism>
<reference evidence="1 2" key="1">
    <citation type="journal article" date="2014" name="PLoS Genet.">
        <title>Hidden diversity in honey bee gut symbionts detected by single-cell genomics.</title>
        <authorList>
            <person name="Engel P."/>
            <person name="Stepanauskas R."/>
            <person name="Moran N."/>
        </authorList>
    </citation>
    <scope>NUCLEOTIDE SEQUENCE [LARGE SCALE GENOMIC DNA]</scope>
    <source>
        <strain evidence="1 2">SCGC AB-598-J21</strain>
    </source>
</reference>
<sequence>MKIYENIIIGNFLFGLGYRIGSKNTDLSFTSHINLLQQTPADKLLGDLMAKLGNKVYLIEFKEAKNRSNKELIHHNMLENILKDEQYYDLLSISKKIHWYIETSVTQDDLNNHTLVSRIGPYVEMNSLLEHQPNVFNKFIEYIASNVSNGSDDYTPEDAERYLNIVRKTLGNGGKCGSGGLLLSINTKGEIHYVVMKDIMDLRKDYKYWRNSLQQEWKGKEVEIKQQHIIRHRREIERDGPSFER</sequence>
<protein>
    <submittedName>
        <fullName evidence="1">Uncharacterized protein</fullName>
    </submittedName>
</protein>
<evidence type="ECO:0000313" key="2">
    <source>
        <dbReference type="Proteomes" id="UP000027644"/>
    </source>
</evidence>
<accession>A0A074VF75</accession>
<dbReference type="Proteomes" id="UP000027644">
    <property type="component" value="Unassembled WGS sequence"/>
</dbReference>
<proteinExistence type="predicted"/>
<dbReference type="AlphaFoldDB" id="A0A074VF75"/>
<name>A0A074VF75_9NEIS</name>
<comment type="caution">
    <text evidence="1">The sequence shown here is derived from an EMBL/GenBank/DDBJ whole genome shotgun (WGS) entry which is preliminary data.</text>
</comment>
<gene>
    <name evidence="1" type="ORF">SASC598J21_010850</name>
</gene>